<feature type="compositionally biased region" description="Gly residues" evidence="1">
    <location>
        <begin position="104"/>
        <end position="115"/>
    </location>
</feature>
<feature type="region of interest" description="Disordered" evidence="1">
    <location>
        <begin position="104"/>
        <end position="134"/>
    </location>
</feature>
<evidence type="ECO:0000313" key="2">
    <source>
        <dbReference type="EMBL" id="KKY36653.1"/>
    </source>
</evidence>
<evidence type="ECO:0000256" key="1">
    <source>
        <dbReference type="SAM" id="MobiDB-lite"/>
    </source>
</evidence>
<evidence type="ECO:0000313" key="3">
    <source>
        <dbReference type="Proteomes" id="UP000034680"/>
    </source>
</evidence>
<dbReference type="Proteomes" id="UP000034680">
    <property type="component" value="Unassembled WGS sequence"/>
</dbReference>
<organism evidence="2 3">
    <name type="scientific">Diaporthe ampelina</name>
    <dbReference type="NCBI Taxonomy" id="1214573"/>
    <lineage>
        <taxon>Eukaryota</taxon>
        <taxon>Fungi</taxon>
        <taxon>Dikarya</taxon>
        <taxon>Ascomycota</taxon>
        <taxon>Pezizomycotina</taxon>
        <taxon>Sordariomycetes</taxon>
        <taxon>Sordariomycetidae</taxon>
        <taxon>Diaporthales</taxon>
        <taxon>Diaporthaceae</taxon>
        <taxon>Diaporthe</taxon>
    </lineage>
</organism>
<dbReference type="AlphaFoldDB" id="A0A0G2HNZ8"/>
<sequence>MQCIHKQAHEVSKMDSKSSSSSITTQAETGSPAAAPKKSLYQRYSDAKTGRTKPPVSDADLKKYTGMTRDELNEWARGRPHVAGNRLAGSIDVGPASGLGGMAAGDGFGGWGPGASGEQKFPPQQRNGDEKEVH</sequence>
<comment type="caution">
    <text evidence="2">The sequence shown here is derived from an EMBL/GenBank/DDBJ whole genome shotgun (WGS) entry which is preliminary data.</text>
</comment>
<name>A0A0G2HNZ8_9PEZI</name>
<keyword evidence="3" id="KW-1185">Reference proteome</keyword>
<dbReference type="OrthoDB" id="4837859at2759"/>
<feature type="region of interest" description="Disordered" evidence="1">
    <location>
        <begin position="1"/>
        <end position="61"/>
    </location>
</feature>
<feature type="compositionally biased region" description="Basic and acidic residues" evidence="1">
    <location>
        <begin position="7"/>
        <end position="16"/>
    </location>
</feature>
<reference evidence="2 3" key="2">
    <citation type="submission" date="2015-05" db="EMBL/GenBank/DDBJ databases">
        <authorList>
            <person name="Morales-Cruz A."/>
            <person name="Amrine K.C."/>
            <person name="Cantu D."/>
        </authorList>
    </citation>
    <scope>NUCLEOTIDE SEQUENCE [LARGE SCALE GENOMIC DNA]</scope>
    <source>
        <strain evidence="2">DA912</strain>
    </source>
</reference>
<proteinExistence type="predicted"/>
<protein>
    <submittedName>
        <fullName evidence="2">Uncharacterized protein</fullName>
    </submittedName>
</protein>
<dbReference type="EMBL" id="LCUC01000112">
    <property type="protein sequence ID" value="KKY36653.1"/>
    <property type="molecule type" value="Genomic_DNA"/>
</dbReference>
<reference evidence="2 3" key="1">
    <citation type="submission" date="2015-05" db="EMBL/GenBank/DDBJ databases">
        <title>Distinctive expansion of gene families associated with plant cell wall degradation and secondary metabolism in the genomes of grapevine trunk pathogens.</title>
        <authorList>
            <person name="Lawrence D.P."/>
            <person name="Travadon R."/>
            <person name="Rolshausen P.E."/>
            <person name="Baumgartner K."/>
        </authorList>
    </citation>
    <scope>NUCLEOTIDE SEQUENCE [LARGE SCALE GENOMIC DNA]</scope>
    <source>
        <strain evidence="2">DA912</strain>
    </source>
</reference>
<accession>A0A0G2HNZ8</accession>
<gene>
    <name evidence="2" type="ORF">UCDDA912_g03325</name>
</gene>